<evidence type="ECO:0000259" key="8">
    <source>
        <dbReference type="Pfam" id="PF01494"/>
    </source>
</evidence>
<gene>
    <name evidence="9" type="primary">ubiH</name>
    <name evidence="9" type="ORF">lam_552</name>
</gene>
<keyword evidence="4" id="KW-0285">Flavoprotein</keyword>
<comment type="cofactor">
    <cofactor evidence="1">
        <name>FAD</name>
        <dbReference type="ChEBI" id="CHEBI:57692"/>
    </cofactor>
</comment>
<evidence type="ECO:0000256" key="4">
    <source>
        <dbReference type="ARBA" id="ARBA00022630"/>
    </source>
</evidence>
<feature type="domain" description="FAD-binding" evidence="8">
    <location>
        <begin position="18"/>
        <end position="320"/>
    </location>
</feature>
<dbReference type="Pfam" id="PF01494">
    <property type="entry name" value="FAD_binding_3"/>
    <property type="match status" value="1"/>
</dbReference>
<dbReference type="STRING" id="1261131.lam_552"/>
<evidence type="ECO:0000256" key="6">
    <source>
        <dbReference type="ARBA" id="ARBA00023002"/>
    </source>
</evidence>
<dbReference type="InterPro" id="IPR051205">
    <property type="entry name" value="UbiH/COQ6_monooxygenase"/>
</dbReference>
<evidence type="ECO:0000256" key="5">
    <source>
        <dbReference type="ARBA" id="ARBA00022827"/>
    </source>
</evidence>
<keyword evidence="5" id="KW-0274">FAD</keyword>
<dbReference type="PANTHER" id="PTHR43876">
    <property type="entry name" value="UBIQUINONE BIOSYNTHESIS MONOOXYGENASE COQ6, MITOCHONDRIAL"/>
    <property type="match status" value="1"/>
</dbReference>
<keyword evidence="6" id="KW-0560">Oxidoreductase</keyword>
<dbReference type="InterPro" id="IPR010971">
    <property type="entry name" value="UbiH/COQ6"/>
</dbReference>
<dbReference type="GO" id="GO:0006744">
    <property type="term" value="P:ubiquinone biosynthetic process"/>
    <property type="evidence" value="ECO:0007669"/>
    <property type="project" value="UniProtKB-UniPathway"/>
</dbReference>
<evidence type="ECO:0000256" key="2">
    <source>
        <dbReference type="ARBA" id="ARBA00004749"/>
    </source>
</evidence>
<dbReference type="UniPathway" id="UPA00232"/>
<dbReference type="PATRIC" id="fig|1261131.3.peg.526"/>
<proteinExistence type="inferred from homology"/>
<dbReference type="HOGENOM" id="CLU_009665_8_1_5"/>
<dbReference type="Gene3D" id="3.50.50.60">
    <property type="entry name" value="FAD/NAD(P)-binding domain"/>
    <property type="match status" value="2"/>
</dbReference>
<dbReference type="SUPFAM" id="SSF51905">
    <property type="entry name" value="FAD/NAD(P)-binding domain"/>
    <property type="match status" value="1"/>
</dbReference>
<organism evidence="9 10">
    <name type="scientific">Candidatus Liberibacter americanus str. Sao Paulo</name>
    <dbReference type="NCBI Taxonomy" id="1261131"/>
    <lineage>
        <taxon>Bacteria</taxon>
        <taxon>Pseudomonadati</taxon>
        <taxon>Pseudomonadota</taxon>
        <taxon>Alphaproteobacteria</taxon>
        <taxon>Hyphomicrobiales</taxon>
        <taxon>Rhizobiaceae</taxon>
        <taxon>Liberibacter</taxon>
    </lineage>
</organism>
<dbReference type="eggNOG" id="COG0654">
    <property type="taxonomic scope" value="Bacteria"/>
</dbReference>
<keyword evidence="7" id="KW-0503">Monooxygenase</keyword>
<evidence type="ECO:0000256" key="1">
    <source>
        <dbReference type="ARBA" id="ARBA00001974"/>
    </source>
</evidence>
<dbReference type="GO" id="GO:0004497">
    <property type="term" value="F:monooxygenase activity"/>
    <property type="evidence" value="ECO:0007669"/>
    <property type="project" value="UniProtKB-KW"/>
</dbReference>
<dbReference type="AlphaFoldDB" id="U6B841"/>
<dbReference type="NCBIfam" id="TIGR01988">
    <property type="entry name" value="Ubi-OHases"/>
    <property type="match status" value="1"/>
</dbReference>
<dbReference type="InterPro" id="IPR002938">
    <property type="entry name" value="FAD-bd"/>
</dbReference>
<dbReference type="PANTHER" id="PTHR43876:SF7">
    <property type="entry name" value="UBIQUINONE BIOSYNTHESIS MONOOXYGENASE COQ6, MITOCHONDRIAL"/>
    <property type="match status" value="1"/>
</dbReference>
<dbReference type="KEGG" id="lar:lam_552"/>
<evidence type="ECO:0000313" key="9">
    <source>
        <dbReference type="EMBL" id="AHA27902.1"/>
    </source>
</evidence>
<dbReference type="InterPro" id="IPR036188">
    <property type="entry name" value="FAD/NAD-bd_sf"/>
</dbReference>
<evidence type="ECO:0000313" key="10">
    <source>
        <dbReference type="Proteomes" id="UP000017862"/>
    </source>
</evidence>
<keyword evidence="10" id="KW-1185">Reference proteome</keyword>
<dbReference type="Proteomes" id="UP000017862">
    <property type="component" value="Chromosome"/>
</dbReference>
<comment type="pathway">
    <text evidence="2">Cofactor biosynthesis; ubiquinone biosynthesis.</text>
</comment>
<dbReference type="GO" id="GO:0071949">
    <property type="term" value="F:FAD binding"/>
    <property type="evidence" value="ECO:0007669"/>
    <property type="project" value="InterPro"/>
</dbReference>
<protein>
    <submittedName>
        <fullName evidence="9">2-polyprenyl-6-methoxyphenol hydroxylase</fullName>
    </submittedName>
</protein>
<dbReference type="GO" id="GO:0016705">
    <property type="term" value="F:oxidoreductase activity, acting on paired donors, with incorporation or reduction of molecular oxygen"/>
    <property type="evidence" value="ECO:0007669"/>
    <property type="project" value="InterPro"/>
</dbReference>
<comment type="similarity">
    <text evidence="3">Belongs to the UbiH/COQ6 family.</text>
</comment>
<name>U6B841_9HYPH</name>
<dbReference type="PRINTS" id="PR00420">
    <property type="entry name" value="RNGMNOXGNASE"/>
</dbReference>
<dbReference type="EMBL" id="CP006604">
    <property type="protein sequence ID" value="AHA27902.1"/>
    <property type="molecule type" value="Genomic_DNA"/>
</dbReference>
<sequence>MYIQYVFANKGLDYMNRFDVVVVGSGLVGSIFALCVANEGFSTAIISPSSCPKDFRTTMLMDEAISFLNRIGIWDSLKKEASPVSAIRLIDITDSLITAPDSTFFSYEIGLDAFGYNVPNHMLMDIVQKEISKNSLIRRFDTLADEIKMEDTGITVNLATGDKITGNLLVGSDGRNSYVRQQLNFGEKKFSYPQTALVLNFKHSKPHYGLCTEYHRFPGTITQVPLNDNCSSLVWIVEPQEAEFYMKLPSIELSNKIEQYLHSDLGNIEIITEVQSFPLSGMISRRFGQNMAVLIGEAAHSLPPICAQGLNLSMRDIIILLDLIHKNKCSFNNIGNLFHDMRRIDITSRIICTDLFNRSLFSKYPFLQIMRAGAFKILDRITPLRHQVMRKSLFLCDL</sequence>
<accession>U6B841</accession>
<evidence type="ECO:0000256" key="3">
    <source>
        <dbReference type="ARBA" id="ARBA00005349"/>
    </source>
</evidence>
<evidence type="ECO:0000256" key="7">
    <source>
        <dbReference type="ARBA" id="ARBA00023033"/>
    </source>
</evidence>
<reference evidence="9 10" key="1">
    <citation type="journal article" date="2014" name="Mol. Plant Microbe Interact.">
        <title>The complete genome sequence of Candidatus Liberibacter americanus, associated with citrus Huanglongbing.</title>
        <authorList>
            <person name="Wulff N.A."/>
            <person name="Zhang S."/>
            <person name="Setubal J.C."/>
            <person name="Almeida N.F."/>
            <person name="Martins E.C."/>
            <person name="Harakava R."/>
            <person name="Kumar D."/>
            <person name="Rangel L.T."/>
            <person name="Foissac X."/>
            <person name="Bove J."/>
            <person name="Gabriel D.W."/>
        </authorList>
    </citation>
    <scope>NUCLEOTIDE SEQUENCE [LARGE SCALE GENOMIC DNA]</scope>
    <source>
        <strain evidence="9 10">Sao Paulo</strain>
    </source>
</reference>